<evidence type="ECO:0000259" key="1">
    <source>
        <dbReference type="PROSITE" id="PS50097"/>
    </source>
</evidence>
<dbReference type="AlphaFoldDB" id="A0A2G5VC75"/>
<evidence type="ECO:0000313" key="2">
    <source>
        <dbReference type="EMBL" id="PIC49281.1"/>
    </source>
</evidence>
<gene>
    <name evidence="2" type="primary">Cnig_chr_II.g7937</name>
    <name evidence="2" type="ORF">B9Z55_007937</name>
</gene>
<evidence type="ECO:0000313" key="3">
    <source>
        <dbReference type="Proteomes" id="UP000230233"/>
    </source>
</evidence>
<name>A0A2G5VC75_9PELO</name>
<dbReference type="InterPro" id="IPR002083">
    <property type="entry name" value="MATH/TRAF_dom"/>
</dbReference>
<dbReference type="SMART" id="SM00225">
    <property type="entry name" value="BTB"/>
    <property type="match status" value="1"/>
</dbReference>
<feature type="domain" description="BTB" evidence="1">
    <location>
        <begin position="144"/>
        <end position="203"/>
    </location>
</feature>
<dbReference type="InterPro" id="IPR000210">
    <property type="entry name" value="BTB/POZ_dom"/>
</dbReference>
<organism evidence="2 3">
    <name type="scientific">Caenorhabditis nigoni</name>
    <dbReference type="NCBI Taxonomy" id="1611254"/>
    <lineage>
        <taxon>Eukaryota</taxon>
        <taxon>Metazoa</taxon>
        <taxon>Ecdysozoa</taxon>
        <taxon>Nematoda</taxon>
        <taxon>Chromadorea</taxon>
        <taxon>Rhabditida</taxon>
        <taxon>Rhabditina</taxon>
        <taxon>Rhabditomorpha</taxon>
        <taxon>Rhabditoidea</taxon>
        <taxon>Rhabditidae</taxon>
        <taxon>Peloderinae</taxon>
        <taxon>Caenorhabditis</taxon>
    </lineage>
</organism>
<dbReference type="PANTHER" id="PTHR22743:SF165">
    <property type="entry name" value="BTB AND MATH DOMAIN CONTAINING-RELATED"/>
    <property type="match status" value="1"/>
</dbReference>
<dbReference type="Pfam" id="PF00651">
    <property type="entry name" value="BTB"/>
    <property type="match status" value="1"/>
</dbReference>
<dbReference type="SUPFAM" id="SSF54695">
    <property type="entry name" value="POZ domain"/>
    <property type="match status" value="1"/>
</dbReference>
<dbReference type="InterPro" id="IPR052664">
    <property type="entry name" value="BTB-MATH_domain_protein"/>
</dbReference>
<dbReference type="PROSITE" id="PS50097">
    <property type="entry name" value="BTB"/>
    <property type="match status" value="1"/>
</dbReference>
<dbReference type="OrthoDB" id="6359816at2759"/>
<dbReference type="PANTHER" id="PTHR22743">
    <property type="entry name" value="MEPRIN/TRAF-LIKE MATH FAMILY-C.ELEGANS"/>
    <property type="match status" value="1"/>
</dbReference>
<dbReference type="Gene3D" id="3.30.710.10">
    <property type="entry name" value="Potassium Channel Kv1.1, Chain A"/>
    <property type="match status" value="1"/>
</dbReference>
<protein>
    <recommendedName>
        <fullName evidence="1">BTB domain-containing protein</fullName>
    </recommendedName>
</protein>
<dbReference type="Proteomes" id="UP000230233">
    <property type="component" value="Chromosome II"/>
</dbReference>
<accession>A0A2G5VC75</accession>
<proteinExistence type="predicted"/>
<dbReference type="Pfam" id="PF00917">
    <property type="entry name" value="MATH"/>
    <property type="match status" value="1"/>
</dbReference>
<sequence>MSDNKNKTFSICQVFNDLSNPTCVWMNGDAVKHFGVNWKIRLLKDFNGIYPCLACESSETGDWSINTVFDLIVGGKTFKTGSKSVFHRYSKRWDAVYIPKREFSDFRIGKSVTIEFHVKITGITGIEKKQKSMNFDDDVAKKSSDVVLVVGDQKFYVSKLLLTFRCTYFESLFSGNFSESQKSIIELKDIDPEYFQDFLEIIYGVSAVDDETVSEILKLTDFFDAKTAVKRCEDFLMNYSKKSLKEKFGMAIKYKMGNLKNKCLSEIQNSEDVRKIFPEVSDDHDNCIYKDLLEKSLSFK</sequence>
<dbReference type="EMBL" id="PDUG01000002">
    <property type="protein sequence ID" value="PIC49281.1"/>
    <property type="molecule type" value="Genomic_DNA"/>
</dbReference>
<keyword evidence="3" id="KW-1185">Reference proteome</keyword>
<dbReference type="InterPro" id="IPR011333">
    <property type="entry name" value="SKP1/BTB/POZ_sf"/>
</dbReference>
<dbReference type="CDD" id="cd18186">
    <property type="entry name" value="BTB_POZ_ZBTB_KLHL-like"/>
    <property type="match status" value="1"/>
</dbReference>
<dbReference type="CDD" id="cd00121">
    <property type="entry name" value="MATH"/>
    <property type="match status" value="1"/>
</dbReference>
<reference evidence="3" key="1">
    <citation type="submission" date="2017-10" db="EMBL/GenBank/DDBJ databases">
        <title>Rapid genome shrinkage in a self-fertile nematode reveals novel sperm competition proteins.</title>
        <authorList>
            <person name="Yin D."/>
            <person name="Schwarz E.M."/>
            <person name="Thomas C.G."/>
            <person name="Felde R.L."/>
            <person name="Korf I.F."/>
            <person name="Cutter A.D."/>
            <person name="Schartner C.M."/>
            <person name="Ralston E.J."/>
            <person name="Meyer B.J."/>
            <person name="Haag E.S."/>
        </authorList>
    </citation>
    <scope>NUCLEOTIDE SEQUENCE [LARGE SCALE GENOMIC DNA]</scope>
    <source>
        <strain evidence="3">JU1422</strain>
    </source>
</reference>
<comment type="caution">
    <text evidence="2">The sequence shown here is derived from an EMBL/GenBank/DDBJ whole genome shotgun (WGS) entry which is preliminary data.</text>
</comment>